<dbReference type="Gene3D" id="3.30.565.10">
    <property type="entry name" value="Histidine kinase-like ATPase, C-terminal domain"/>
    <property type="match status" value="1"/>
</dbReference>
<evidence type="ECO:0000256" key="3">
    <source>
        <dbReference type="ARBA" id="ARBA00022553"/>
    </source>
</evidence>
<keyword evidence="8" id="KW-1185">Reference proteome</keyword>
<keyword evidence="7" id="KW-0418">Kinase</keyword>
<dbReference type="SUPFAM" id="SSF52172">
    <property type="entry name" value="CheY-like"/>
    <property type="match status" value="1"/>
</dbReference>
<keyword evidence="3 4" id="KW-0597">Phosphoprotein</keyword>
<dbReference type="InterPro" id="IPR011006">
    <property type="entry name" value="CheY-like_superfamily"/>
</dbReference>
<feature type="domain" description="Histidine kinase" evidence="5">
    <location>
        <begin position="175"/>
        <end position="406"/>
    </location>
</feature>
<dbReference type="PANTHER" id="PTHR43547:SF2">
    <property type="entry name" value="HYBRID SIGNAL TRANSDUCTION HISTIDINE KINASE C"/>
    <property type="match status" value="1"/>
</dbReference>
<dbReference type="Gene3D" id="1.10.287.130">
    <property type="match status" value="1"/>
</dbReference>
<dbReference type="Pfam" id="PF00072">
    <property type="entry name" value="Response_reg"/>
    <property type="match status" value="1"/>
</dbReference>
<name>A0ABT2YEU0_9BURK</name>
<dbReference type="InterPro" id="IPR003661">
    <property type="entry name" value="HisK_dim/P_dom"/>
</dbReference>
<dbReference type="CDD" id="cd00082">
    <property type="entry name" value="HisKA"/>
    <property type="match status" value="1"/>
</dbReference>
<dbReference type="InterPro" id="IPR005467">
    <property type="entry name" value="His_kinase_dom"/>
</dbReference>
<dbReference type="PRINTS" id="PR00344">
    <property type="entry name" value="BCTRLSENSOR"/>
</dbReference>
<dbReference type="InterPro" id="IPR036097">
    <property type="entry name" value="HisK_dim/P_sf"/>
</dbReference>
<dbReference type="PROSITE" id="PS50110">
    <property type="entry name" value="RESPONSE_REGULATORY"/>
    <property type="match status" value="1"/>
</dbReference>
<dbReference type="Pfam" id="PF02518">
    <property type="entry name" value="HATPase_c"/>
    <property type="match status" value="1"/>
</dbReference>
<dbReference type="CDD" id="cd00075">
    <property type="entry name" value="HATPase"/>
    <property type="match status" value="1"/>
</dbReference>
<evidence type="ECO:0000256" key="4">
    <source>
        <dbReference type="PROSITE-ProRule" id="PRU00169"/>
    </source>
</evidence>
<dbReference type="Proteomes" id="UP001209701">
    <property type="component" value="Unassembled WGS sequence"/>
</dbReference>
<dbReference type="InterPro" id="IPR001789">
    <property type="entry name" value="Sig_transdc_resp-reg_receiver"/>
</dbReference>
<dbReference type="PROSITE" id="PS50109">
    <property type="entry name" value="HIS_KIN"/>
    <property type="match status" value="1"/>
</dbReference>
<dbReference type="SMART" id="SM00387">
    <property type="entry name" value="HATPase_c"/>
    <property type="match status" value="1"/>
</dbReference>
<protein>
    <recommendedName>
        <fullName evidence="2">histidine kinase</fullName>
        <ecNumber evidence="2">2.7.13.3</ecNumber>
    </recommendedName>
</protein>
<dbReference type="GO" id="GO:0016301">
    <property type="term" value="F:kinase activity"/>
    <property type="evidence" value="ECO:0007669"/>
    <property type="project" value="UniProtKB-KW"/>
</dbReference>
<organism evidence="7 8">
    <name type="scientific">Roseateles oligotrophus</name>
    <dbReference type="NCBI Taxonomy" id="1769250"/>
    <lineage>
        <taxon>Bacteria</taxon>
        <taxon>Pseudomonadati</taxon>
        <taxon>Pseudomonadota</taxon>
        <taxon>Betaproteobacteria</taxon>
        <taxon>Burkholderiales</taxon>
        <taxon>Sphaerotilaceae</taxon>
        <taxon>Roseateles</taxon>
    </lineage>
</organism>
<proteinExistence type="predicted"/>
<keyword evidence="7" id="KW-0808">Transferase</keyword>
<evidence type="ECO:0000259" key="5">
    <source>
        <dbReference type="PROSITE" id="PS50109"/>
    </source>
</evidence>
<dbReference type="SUPFAM" id="SSF55874">
    <property type="entry name" value="ATPase domain of HSP90 chaperone/DNA topoisomerase II/histidine kinase"/>
    <property type="match status" value="1"/>
</dbReference>
<gene>
    <name evidence="7" type="ORF">LNV07_10745</name>
</gene>
<evidence type="ECO:0000256" key="1">
    <source>
        <dbReference type="ARBA" id="ARBA00000085"/>
    </source>
</evidence>
<evidence type="ECO:0000313" key="8">
    <source>
        <dbReference type="Proteomes" id="UP001209701"/>
    </source>
</evidence>
<dbReference type="EC" id="2.7.13.3" evidence="2"/>
<dbReference type="EMBL" id="JAJIRN010000004">
    <property type="protein sequence ID" value="MCV2368565.1"/>
    <property type="molecule type" value="Genomic_DNA"/>
</dbReference>
<dbReference type="Gene3D" id="3.40.50.2300">
    <property type="match status" value="1"/>
</dbReference>
<sequence>MQEPDARLLVLIVDDTPVNVNALAELLRADYRIKVATSGQTAIAIANNPETRPDLILLDVMMPGMDGHQVCRRLKDDAQTCGIPIIFVTGQNDPLDEVLGLKLGAVDFITKPINAAVVQARVHTHLLLHQLKLNLEAKVRERTAEFELALSCLEESRRQLTRSEAKATLSTLVASVTHELRSPLGNAVMTASTLANQAQKLDVEAQSGTLKRNDLSEFVNSMQEGCGLLLRNLERAEQLLSQFQHVAADQASEQRREFDLAETVREVLATLAPSLSRHAHRVLVEIPAGIRMESQPGPLGQIVINLVNNAYLHAFDGREQGLLTISGELVGDSVRLSFVDNGVGIPEENFALLFKPFFSTKIGKGGTGLGMTIVLNLVKKTLGGELQVSSKLGQGTRVDIRLPRVMTDSQNAAT</sequence>
<dbReference type="RefSeq" id="WP_263571154.1">
    <property type="nucleotide sequence ID" value="NZ_JAJIRN010000004.1"/>
</dbReference>
<comment type="caution">
    <text evidence="7">The sequence shown here is derived from an EMBL/GenBank/DDBJ whole genome shotgun (WGS) entry which is preliminary data.</text>
</comment>
<evidence type="ECO:0000256" key="2">
    <source>
        <dbReference type="ARBA" id="ARBA00012438"/>
    </source>
</evidence>
<dbReference type="InterPro" id="IPR004358">
    <property type="entry name" value="Sig_transdc_His_kin-like_C"/>
</dbReference>
<feature type="domain" description="Response regulatory" evidence="6">
    <location>
        <begin position="9"/>
        <end position="126"/>
    </location>
</feature>
<feature type="modified residue" description="4-aspartylphosphate" evidence="4">
    <location>
        <position position="59"/>
    </location>
</feature>
<dbReference type="InterPro" id="IPR036890">
    <property type="entry name" value="HATPase_C_sf"/>
</dbReference>
<dbReference type="SMART" id="SM00448">
    <property type="entry name" value="REC"/>
    <property type="match status" value="1"/>
</dbReference>
<comment type="catalytic activity">
    <reaction evidence="1">
        <text>ATP + protein L-histidine = ADP + protein N-phospho-L-histidine.</text>
        <dbReference type="EC" id="2.7.13.3"/>
    </reaction>
</comment>
<dbReference type="PANTHER" id="PTHR43547">
    <property type="entry name" value="TWO-COMPONENT HISTIDINE KINASE"/>
    <property type="match status" value="1"/>
</dbReference>
<evidence type="ECO:0000313" key="7">
    <source>
        <dbReference type="EMBL" id="MCV2368565.1"/>
    </source>
</evidence>
<accession>A0ABT2YEU0</accession>
<reference evidence="7 8" key="1">
    <citation type="submission" date="2021-11" db="EMBL/GenBank/DDBJ databases">
        <authorList>
            <person name="Liang Q."/>
            <person name="Mou H."/>
            <person name="Liu Z."/>
        </authorList>
    </citation>
    <scope>NUCLEOTIDE SEQUENCE [LARGE SCALE GENOMIC DNA]</scope>
    <source>
        <strain evidence="7 8">CHU3</strain>
    </source>
</reference>
<dbReference type="SUPFAM" id="SSF47384">
    <property type="entry name" value="Homodimeric domain of signal transducing histidine kinase"/>
    <property type="match status" value="1"/>
</dbReference>
<dbReference type="CDD" id="cd19920">
    <property type="entry name" value="REC_PA4781-like"/>
    <property type="match status" value="1"/>
</dbReference>
<evidence type="ECO:0000259" key="6">
    <source>
        <dbReference type="PROSITE" id="PS50110"/>
    </source>
</evidence>
<dbReference type="InterPro" id="IPR003594">
    <property type="entry name" value="HATPase_dom"/>
</dbReference>